<keyword evidence="2" id="KW-0238">DNA-binding</keyword>
<feature type="domain" description="Response regulatory" evidence="6">
    <location>
        <begin position="3"/>
        <end position="119"/>
    </location>
</feature>
<organism evidence="7 8">
    <name type="scientific">Aneurinibacillus danicus</name>
    <dbReference type="NCBI Taxonomy" id="267746"/>
    <lineage>
        <taxon>Bacteria</taxon>
        <taxon>Bacillati</taxon>
        <taxon>Bacillota</taxon>
        <taxon>Bacilli</taxon>
        <taxon>Bacillales</taxon>
        <taxon>Paenibacillaceae</taxon>
        <taxon>Aneurinibacillus group</taxon>
        <taxon>Aneurinibacillus</taxon>
    </lineage>
</organism>
<dbReference type="SUPFAM" id="SSF46689">
    <property type="entry name" value="Homeodomain-like"/>
    <property type="match status" value="2"/>
</dbReference>
<dbReference type="SUPFAM" id="SSF52172">
    <property type="entry name" value="CheY-like"/>
    <property type="match status" value="1"/>
</dbReference>
<dbReference type="Gene3D" id="1.10.10.60">
    <property type="entry name" value="Homeodomain-like"/>
    <property type="match status" value="2"/>
</dbReference>
<dbReference type="Pfam" id="PF12833">
    <property type="entry name" value="HTH_18"/>
    <property type="match status" value="1"/>
</dbReference>
<dbReference type="Gene3D" id="3.40.50.2300">
    <property type="match status" value="1"/>
</dbReference>
<proteinExistence type="predicted"/>
<dbReference type="PANTHER" id="PTHR43280">
    <property type="entry name" value="ARAC-FAMILY TRANSCRIPTIONAL REGULATOR"/>
    <property type="match status" value="1"/>
</dbReference>
<name>A0A511VBG5_9BACL</name>
<dbReference type="EMBL" id="BJXX01000103">
    <property type="protein sequence ID" value="GEN34903.1"/>
    <property type="molecule type" value="Genomic_DNA"/>
</dbReference>
<keyword evidence="1" id="KW-0805">Transcription regulation</keyword>
<evidence type="ECO:0000259" key="5">
    <source>
        <dbReference type="PROSITE" id="PS01124"/>
    </source>
</evidence>
<dbReference type="RefSeq" id="WP_146810157.1">
    <property type="nucleotide sequence ID" value="NZ_BJXX01000103.1"/>
</dbReference>
<feature type="domain" description="HTH araC/xylS-type" evidence="5">
    <location>
        <begin position="394"/>
        <end position="493"/>
    </location>
</feature>
<dbReference type="PANTHER" id="PTHR43280:SF28">
    <property type="entry name" value="HTH-TYPE TRANSCRIPTIONAL ACTIVATOR RHAS"/>
    <property type="match status" value="1"/>
</dbReference>
<evidence type="ECO:0000256" key="3">
    <source>
        <dbReference type="ARBA" id="ARBA00023163"/>
    </source>
</evidence>
<comment type="caution">
    <text evidence="7">The sequence shown here is derived from an EMBL/GenBank/DDBJ whole genome shotgun (WGS) entry which is preliminary data.</text>
</comment>
<dbReference type="InterPro" id="IPR018062">
    <property type="entry name" value="HTH_AraC-typ_CS"/>
</dbReference>
<dbReference type="PRINTS" id="PR00032">
    <property type="entry name" value="HTHARAC"/>
</dbReference>
<evidence type="ECO:0000256" key="4">
    <source>
        <dbReference type="PROSITE-ProRule" id="PRU00169"/>
    </source>
</evidence>
<keyword evidence="8" id="KW-1185">Reference proteome</keyword>
<dbReference type="SMART" id="SM00342">
    <property type="entry name" value="HTH_ARAC"/>
    <property type="match status" value="1"/>
</dbReference>
<gene>
    <name evidence="7" type="ORF">ADA01nite_23630</name>
</gene>
<dbReference type="InterPro" id="IPR011006">
    <property type="entry name" value="CheY-like_superfamily"/>
</dbReference>
<dbReference type="InterPro" id="IPR018060">
    <property type="entry name" value="HTH_AraC"/>
</dbReference>
<evidence type="ECO:0008006" key="9">
    <source>
        <dbReference type="Google" id="ProtNLM"/>
    </source>
</evidence>
<evidence type="ECO:0000256" key="1">
    <source>
        <dbReference type="ARBA" id="ARBA00023015"/>
    </source>
</evidence>
<accession>A0A511VBG5</accession>
<dbReference type="PROSITE" id="PS00041">
    <property type="entry name" value="HTH_ARAC_FAMILY_1"/>
    <property type="match status" value="1"/>
</dbReference>
<evidence type="ECO:0000313" key="7">
    <source>
        <dbReference type="EMBL" id="GEN34903.1"/>
    </source>
</evidence>
<dbReference type="GO" id="GO:0043565">
    <property type="term" value="F:sequence-specific DNA binding"/>
    <property type="evidence" value="ECO:0007669"/>
    <property type="project" value="InterPro"/>
</dbReference>
<protein>
    <recommendedName>
        <fullName evidence="9">AraC family transcriptional regulator</fullName>
    </recommendedName>
</protein>
<dbReference type="GO" id="GO:0000160">
    <property type="term" value="P:phosphorelay signal transduction system"/>
    <property type="evidence" value="ECO:0007669"/>
    <property type="project" value="InterPro"/>
</dbReference>
<dbReference type="InterPro" id="IPR001789">
    <property type="entry name" value="Sig_transdc_resp-reg_receiver"/>
</dbReference>
<dbReference type="GO" id="GO:0003700">
    <property type="term" value="F:DNA-binding transcription factor activity"/>
    <property type="evidence" value="ECO:0007669"/>
    <property type="project" value="InterPro"/>
</dbReference>
<comment type="caution">
    <text evidence="4">Lacks conserved residue(s) required for the propagation of feature annotation.</text>
</comment>
<dbReference type="Proteomes" id="UP000321157">
    <property type="component" value="Unassembled WGS sequence"/>
</dbReference>
<keyword evidence="3" id="KW-0804">Transcription</keyword>
<dbReference type="InterPro" id="IPR020449">
    <property type="entry name" value="Tscrpt_reg_AraC-type_HTH"/>
</dbReference>
<dbReference type="PROSITE" id="PS50110">
    <property type="entry name" value="RESPONSE_REGULATORY"/>
    <property type="match status" value="1"/>
</dbReference>
<evidence type="ECO:0000313" key="8">
    <source>
        <dbReference type="Proteomes" id="UP000321157"/>
    </source>
</evidence>
<dbReference type="AlphaFoldDB" id="A0A511VBG5"/>
<dbReference type="InterPro" id="IPR009057">
    <property type="entry name" value="Homeodomain-like_sf"/>
</dbReference>
<reference evidence="7 8" key="1">
    <citation type="submission" date="2019-07" db="EMBL/GenBank/DDBJ databases">
        <title>Whole genome shotgun sequence of Aneurinibacillus danicus NBRC 102444.</title>
        <authorList>
            <person name="Hosoyama A."/>
            <person name="Uohara A."/>
            <person name="Ohji S."/>
            <person name="Ichikawa N."/>
        </authorList>
    </citation>
    <scope>NUCLEOTIDE SEQUENCE [LARGE SCALE GENOMIC DNA]</scope>
    <source>
        <strain evidence="7 8">NBRC 102444</strain>
    </source>
</reference>
<evidence type="ECO:0000256" key="2">
    <source>
        <dbReference type="ARBA" id="ARBA00023125"/>
    </source>
</evidence>
<evidence type="ECO:0000259" key="6">
    <source>
        <dbReference type="PROSITE" id="PS50110"/>
    </source>
</evidence>
<dbReference type="PROSITE" id="PS01124">
    <property type="entry name" value="HTH_ARAC_FAMILY_2"/>
    <property type="match status" value="1"/>
</dbReference>
<dbReference type="OrthoDB" id="2563880at2"/>
<sequence>MVKLLIADRDHNERTGIGWLVNSYAIPFDRVVMAGTIPEVFQIIESEMPDVICIELDMIPREVWDSFKERIKQYKQTIIVMTAEATFERAMQGIELHAHDLWIKPHSPDSIRRVLARCCKAASSAQQDTEIEEGAIPPALSYHSLFLPQKQAADDCWLLLLQLEKTEQQPRLLSFLQDYPFHHAPVLLPLSDMIVSIFTREPRHSLFTMKKIGNRLLQEWEEKFAEPLSLVLYDTKDKSLALQQKYQYARQALEIRFFKGYRQVSIIEDKVDWQIIDPFLTPAEQREWIGMLGDGDRERLKLWMYKEFLNKEEPYPEPGLLRTRLTSILAQVRRFMKSYCLDQGRLEERYHRVFETILYNPILYRIVQEFLLFLYEMLDMAKEYREDARIDIIEQALRYIEENYTNPNLRLEDVADYVARSPAYFSSLFTKRQGHSFRQLVTTIRIKEAQRLLLDRKLSVQEVAERAGFINANYFSKIFKEKTGLTPRMFRNRKKM</sequence>